<dbReference type="Gene3D" id="6.10.140.1950">
    <property type="match status" value="1"/>
</dbReference>
<dbReference type="Gene3D" id="3.30.160.20">
    <property type="match status" value="1"/>
</dbReference>
<dbReference type="GO" id="GO:0032543">
    <property type="term" value="P:mitochondrial translation"/>
    <property type="evidence" value="ECO:0007669"/>
    <property type="project" value="UniProtKB-ARBA"/>
</dbReference>
<evidence type="ECO:0000313" key="5">
    <source>
        <dbReference type="EMBL" id="KAF5692005.1"/>
    </source>
</evidence>
<keyword evidence="2" id="KW-0488">Methylation</keyword>
<dbReference type="PROSITE" id="PS00745">
    <property type="entry name" value="RF_PROK_I"/>
    <property type="match status" value="1"/>
</dbReference>
<dbReference type="EMBL" id="JAAQPE010000010">
    <property type="protein sequence ID" value="KAF5692005.1"/>
    <property type="molecule type" value="Genomic_DNA"/>
</dbReference>
<dbReference type="Proteomes" id="UP000572754">
    <property type="component" value="Unassembled WGS sequence"/>
</dbReference>
<keyword evidence="6" id="KW-1185">Reference proteome</keyword>
<dbReference type="InterPro" id="IPR036866">
    <property type="entry name" value="RibonucZ/Hydroxyglut_hydro"/>
</dbReference>
<organism evidence="5 6">
    <name type="scientific">Fusarium circinatum</name>
    <name type="common">Pitch canker fungus</name>
    <name type="synonym">Gibberella circinata</name>
    <dbReference type="NCBI Taxonomy" id="48490"/>
    <lineage>
        <taxon>Eukaryota</taxon>
        <taxon>Fungi</taxon>
        <taxon>Dikarya</taxon>
        <taxon>Ascomycota</taxon>
        <taxon>Pezizomycotina</taxon>
        <taxon>Sordariomycetes</taxon>
        <taxon>Hypocreomycetidae</taxon>
        <taxon>Hypocreales</taxon>
        <taxon>Nectriaceae</taxon>
        <taxon>Fusarium</taxon>
        <taxon>Fusarium fujikuroi species complex</taxon>
    </lineage>
</organism>
<dbReference type="Pfam" id="PF20248">
    <property type="entry name" value="DUF6603"/>
    <property type="match status" value="1"/>
</dbReference>
<dbReference type="SUPFAM" id="SSF75620">
    <property type="entry name" value="Release factor"/>
    <property type="match status" value="1"/>
</dbReference>
<dbReference type="Pfam" id="PF03462">
    <property type="entry name" value="PCRF"/>
    <property type="match status" value="1"/>
</dbReference>
<dbReference type="InterPro" id="IPR046538">
    <property type="entry name" value="DUF6603"/>
</dbReference>
<dbReference type="SMART" id="SM00937">
    <property type="entry name" value="PCRF"/>
    <property type="match status" value="1"/>
</dbReference>
<name>A0A8H5XE61_FUSCI</name>
<evidence type="ECO:0000256" key="3">
    <source>
        <dbReference type="ARBA" id="ARBA00022917"/>
    </source>
</evidence>
<dbReference type="PANTHER" id="PTHR43804:SF7">
    <property type="entry name" value="LD18447P"/>
    <property type="match status" value="1"/>
</dbReference>
<dbReference type="InterPro" id="IPR005139">
    <property type="entry name" value="PCRF"/>
</dbReference>
<evidence type="ECO:0000256" key="1">
    <source>
        <dbReference type="ARBA" id="ARBA00010835"/>
    </source>
</evidence>
<accession>A0A8H5XE61</accession>
<comment type="similarity">
    <text evidence="1">Belongs to the prokaryotic/mitochondrial release factor family.</text>
</comment>
<reference evidence="5 6" key="2">
    <citation type="submission" date="2020-05" db="EMBL/GenBank/DDBJ databases">
        <title>Identification and distribution of gene clusters putatively required for synthesis of sphingolipid metabolism inhibitors in phylogenetically diverse species of the filamentous fungus Fusarium.</title>
        <authorList>
            <person name="Kim H.-S."/>
            <person name="Busman M."/>
            <person name="Brown D.W."/>
            <person name="Divon H."/>
            <person name="Uhlig S."/>
            <person name="Proctor R.H."/>
        </authorList>
    </citation>
    <scope>NUCLEOTIDE SEQUENCE [LARGE SCALE GENOMIC DNA]</scope>
    <source>
        <strain evidence="5 6">NRRL 25331</strain>
    </source>
</reference>
<dbReference type="InterPro" id="IPR000352">
    <property type="entry name" value="Pep_chain_release_fac_I"/>
</dbReference>
<evidence type="ECO:0000256" key="2">
    <source>
        <dbReference type="ARBA" id="ARBA00022481"/>
    </source>
</evidence>
<dbReference type="InterPro" id="IPR050057">
    <property type="entry name" value="Prokaryotic/Mito_RF"/>
</dbReference>
<dbReference type="GO" id="GO:0003747">
    <property type="term" value="F:translation release factor activity"/>
    <property type="evidence" value="ECO:0007669"/>
    <property type="project" value="InterPro"/>
</dbReference>
<dbReference type="SUPFAM" id="SSF56281">
    <property type="entry name" value="Metallo-hydrolase/oxidoreductase"/>
    <property type="match status" value="1"/>
</dbReference>
<evidence type="ECO:0000313" key="6">
    <source>
        <dbReference type="Proteomes" id="UP000572754"/>
    </source>
</evidence>
<protein>
    <submittedName>
        <fullName evidence="5">Peptide chain release factor 1</fullName>
    </submittedName>
</protein>
<dbReference type="Gene3D" id="3.60.15.10">
    <property type="entry name" value="Ribonuclease Z/Hydroxyacylglutathione hydrolase-like"/>
    <property type="match status" value="1"/>
</dbReference>
<feature type="domain" description="Prokaryotic-type class I peptide chain release factors" evidence="4">
    <location>
        <begin position="2447"/>
        <end position="2463"/>
    </location>
</feature>
<comment type="caution">
    <text evidence="5">The sequence shown here is derived from an EMBL/GenBank/DDBJ whole genome shotgun (WGS) entry which is preliminary data.</text>
</comment>
<keyword evidence="3" id="KW-0648">Protein biosynthesis</keyword>
<dbReference type="PANTHER" id="PTHR43804">
    <property type="entry name" value="LD18447P"/>
    <property type="match status" value="1"/>
</dbReference>
<dbReference type="GO" id="GO:0005739">
    <property type="term" value="C:mitochondrion"/>
    <property type="evidence" value="ECO:0007669"/>
    <property type="project" value="UniProtKB-ARBA"/>
</dbReference>
<sequence>MSYEWVVHSFHINVGAGDSAIHIRAKASFAQPNAAPTYEYDRVVLVDGGDGNNEGCNRMQQLLVGLPSLYTNKPVAPVLPLDAIVVTHWDTDHWKGIQDLMEENRGSDGKISFLKSKKKGLTTIYAPDKNFPNQCRFTLEDGPPPTITLDESEKCARFYHGEALIGTDFFEDFVPRKGKLPGGGAKGLYSTKGNGYKKPAMFCVACNNVTIADHRISLIDSPITITNMRSIANIIVWPEGKVSHYFAGDLNWANESDIVDWIGKDVTIPNVKLSHHGAKSSTPLDMLVQYKPANVIISAGHKHGHPSPETLLYLMGYFDSLTKNKPSLDVSRSLWVTQYPHWMSVDAHNDYLMFHRFSTQPFFQIPSGQTGKAAKILKYQKEVAYFFNQGASKLRDNAWTELQRWGMKYAQNNKVSRTKAFNYIASKLSARYKQFCEIGANTTPGLSATNTGAANRPGDQVWFIGVLQADPVSEHFKEPNWVYHIKESENLIVDAVPQRSQKRRKVDEVTGGPISSRTRLKQPKVQGVNQFANLGNINVKLNGSQISPTSLSTLVSAVGGNDKDEEEILFEDPKIDPGQISSKITWALCCSDFLESNPLYIPPSLTPLPVAHAWDSFVATLPHGIIGFDTTGPPSTQKPFILPAHTSEDAWFSWMRRWAGVKSIVGVFDEDPTKNAGTAKGIPSSLQLYLLNGVTFSTLDLNDAVGLDPKTTTLPRLGTFPDTGMIGFGLSPNTTPWAGTGSSIMKTLGDYLGWDSTLEKSPQSLLASLVSKSTWHLKRTQEVGQRGSAIWHTPFLGDLTTIRLEFELGDESDHFRDSFNGILGKIGDSVSLADLGMTFKWYSSRATTQGDEKKTEVAVQGFARIWLHSKLTLSNNAESIDIEIDVLRDDDDPAIALRCGPNLLTIDKLFTKLGNVIELPETSAIRANIPGDFFSNIAFRRAVLPYDGNATSFTPKSLALEFEASFHAKGDGDSPVSANISIAYQPGSPNRLRFRASLWTPNLSPLVEGLPYQLLPAYELCDGYGPQPKAASSISLLKLIPGFEVAQPPAGIPTDVTALGFGYENETVAIWGKLENCTLPGDRLPTIPLGQMSINGTYGPRGKSLSLQLAVQISPPDNLIDLDSTLGPSLLTGIFSYDSTNGWDIEADVADLSLAHIWQFFDSSQQTALVKVLGSIIVRNLSIRYKMQKSASVTIAQQATELEIKGDVEIGLGDDESRPPHLLFKYNYPLDGQWKMVLSFEETFSQDITIESLLGTLSPDDGLLKSIIEQVGSLVLVRKGNSSGLAIQVGPEAQGPKKTMNLRAELHIDRFVFTYCQYTSTEENGVLKRFLLISLNQFEIPIPNIPMLKQFKSPFDSLYILWTDSDINQSDIAALNPSFATAMATYSTMGGEDEEVFKAGFHTGIMSNGKVLLNHAFGQQTSDKTESNGQNNAWFNPAVLPTGRKVDTTSDTSTVKFEKRLGPLSISNIGLKFESGNIVVVLDATLKVGPVEMKIMDFGLGLKLSDLSKDTFTFVPSLSGLGLAVDSPPLDLAGALIKHGDFYMGGVLAAFRPYIFQAAGAYGTIKKQNGEEMKTAFVILALGGPLLSINGIEISDVTAGFGYNSDIRFPDPSSVSRFPLISMGQTPAPLDPLKTFTELADTTWITAVPDSFWVGAGLKGSAFNMLDAKIAAIFKIQDGILSHIGVFADCKAKMPQGAGKKVFASIELGITAGFDMINGSMLVSGSLSPSSYVIDSKSKLTGGFAAGTWFDPSPYAGDWVFALGGYHPKYTPPTYYPQQIPQIGITWQVTDEIFVKASAYFAITPKACMGGASMLATCDVYGLHASFSALVDFLMNFDPFHYVLEISIDISVSWSEYILFVWVGFGFDITASLYMCGPPVYGSFNIKVPIKNVTVTFGDSNGRNAPGAIDLETFRGMLQQNGQGKKEELKISCGSGLTSKDDISGVWTARAGTFAFDVRSNMATTQVYLNGTAVGAANKVYAKPMQLTESSNGLNADLKITITGISSDDQYRPDVISGNLPAALWSPYDSAKDPSVLKTDKSALLDGSVSTISSIYGLSVRTPKPQLSKDEIKPFKISNVIFPISLANGATSAPVPTCPVEDGSWEGKEATGETIAQRRESVQGIWKDANTMRKGFANAWVEAMGWTEFTAHVRNAMDMPNLHKSINTLSHAPIRALRNQWYESPLNLRIPPLTISDASPLLAPALLQRAQSLTTEHDDLQKTLNNSFDSTIAKRVGELSRVAEALKAWQTSQASVAELTSMLDDPDQDADLAAIARDELSSETGKLESLARRLSASLTPRHPFADFPCMLEFRPGPGGLEGRYFMDTLFKMYKALCMRRGYRHTVVKYEFADTAGDSSSSAGENPLQEAILEVHDQGAFDIFRSEAGMHRVQRIPSTETKGRVHTSAVAVWVLPSFPENGAANIDFDDPESDFYVNPQEVKIETMRARGAGGQHVNKTESAIRMTHLPTGTTVSMQDHRSQQRNREEAWKLLRSRIADQRREAREEEASNLRNSVLSKTQITRGDKIRTYNYNQDRCTDHRAGVDVHDLPNVLEGGEKLDRIMDGARDWLVNKDIELLMAEEEAKEKINGKK</sequence>
<gene>
    <name evidence="5" type="ORF">FCIRC_191</name>
</gene>
<dbReference type="FunFam" id="3.30.160.20:FF:000070">
    <property type="entry name" value="Related to MRF1-peptide chain release factor, mitochondrial"/>
    <property type="match status" value="1"/>
</dbReference>
<dbReference type="InterPro" id="IPR045853">
    <property type="entry name" value="Pep_chain_release_fac_I_sf"/>
</dbReference>
<proteinExistence type="inferred from homology"/>
<dbReference type="Gene3D" id="3.30.70.1660">
    <property type="match status" value="1"/>
</dbReference>
<dbReference type="Pfam" id="PF00472">
    <property type="entry name" value="RF-1"/>
    <property type="match status" value="1"/>
</dbReference>
<evidence type="ECO:0000259" key="4">
    <source>
        <dbReference type="PROSITE" id="PS00745"/>
    </source>
</evidence>
<reference evidence="6" key="1">
    <citation type="journal article" date="2020" name="BMC Genomics">
        <title>Correction to: Identification and distribution of gene clusters required for synthesis of sphingolipid metabolism inhibitors in diverse species of the filamentous fungus Fusarium.</title>
        <authorList>
            <person name="Kim H.S."/>
            <person name="Lohmar J.M."/>
            <person name="Busman M."/>
            <person name="Brown D.W."/>
            <person name="Naumann T.A."/>
            <person name="Divon H.H."/>
            <person name="Lysoe E."/>
            <person name="Uhlig S."/>
            <person name="Proctor R.H."/>
        </authorList>
    </citation>
    <scope>NUCLEOTIDE SEQUENCE [LARGE SCALE GENOMIC DNA]</scope>
    <source>
        <strain evidence="6">NRRL 25331</strain>
    </source>
</reference>